<name>A0A2S5TEJ6_9GAMM</name>
<keyword evidence="3" id="KW-1185">Reference proteome</keyword>
<organism evidence="2 3">
    <name type="scientific">Solimonas fluminis</name>
    <dbReference type="NCBI Taxonomy" id="2086571"/>
    <lineage>
        <taxon>Bacteria</taxon>
        <taxon>Pseudomonadati</taxon>
        <taxon>Pseudomonadota</taxon>
        <taxon>Gammaproteobacteria</taxon>
        <taxon>Nevskiales</taxon>
        <taxon>Nevskiaceae</taxon>
        <taxon>Solimonas</taxon>
    </lineage>
</organism>
<accession>A0A2S5TEJ6</accession>
<dbReference type="AlphaFoldDB" id="A0A2S5TEJ6"/>
<feature type="transmembrane region" description="Helical" evidence="1">
    <location>
        <begin position="73"/>
        <end position="91"/>
    </location>
</feature>
<evidence type="ECO:0000256" key="1">
    <source>
        <dbReference type="SAM" id="Phobius"/>
    </source>
</evidence>
<comment type="caution">
    <text evidence="2">The sequence shown here is derived from an EMBL/GenBank/DDBJ whole genome shotgun (WGS) entry which is preliminary data.</text>
</comment>
<evidence type="ECO:0000313" key="2">
    <source>
        <dbReference type="EMBL" id="PPE73421.1"/>
    </source>
</evidence>
<keyword evidence="1" id="KW-1133">Transmembrane helix</keyword>
<dbReference type="OrthoDB" id="572911at2"/>
<dbReference type="RefSeq" id="WP_104231017.1">
    <property type="nucleotide sequence ID" value="NZ_PSNW01000007.1"/>
</dbReference>
<dbReference type="InterPro" id="IPR021362">
    <property type="entry name" value="DUF2834"/>
</dbReference>
<dbReference type="Pfam" id="PF11196">
    <property type="entry name" value="DUF2834"/>
    <property type="match status" value="1"/>
</dbReference>
<protein>
    <submittedName>
        <fullName evidence="2">DUF2834 domain-containing protein</fullName>
    </submittedName>
</protein>
<evidence type="ECO:0000313" key="3">
    <source>
        <dbReference type="Proteomes" id="UP000238220"/>
    </source>
</evidence>
<reference evidence="2 3" key="1">
    <citation type="submission" date="2018-02" db="EMBL/GenBank/DDBJ databases">
        <title>Genome sequencing of Solimonas sp. HR-BB.</title>
        <authorList>
            <person name="Lee Y."/>
            <person name="Jeon C.O."/>
        </authorList>
    </citation>
    <scope>NUCLEOTIDE SEQUENCE [LARGE SCALE GENOMIC DNA]</scope>
    <source>
        <strain evidence="2 3">HR-BB</strain>
    </source>
</reference>
<keyword evidence="1" id="KW-0472">Membrane</keyword>
<dbReference type="EMBL" id="PSNW01000007">
    <property type="protein sequence ID" value="PPE73421.1"/>
    <property type="molecule type" value="Genomic_DNA"/>
</dbReference>
<sequence length="104" mass="11100">MNLNTLLLLVLFAAFGALSLVAIAEHGYVGIFIHLFQNTAGWQALADLGIACLLIMVWMVGDARRSGRNAWPYLLLTAAAGSFGPLLYLLVGQFSGAKARHALA</sequence>
<proteinExistence type="predicted"/>
<keyword evidence="1" id="KW-0812">Transmembrane</keyword>
<dbReference type="Proteomes" id="UP000238220">
    <property type="component" value="Unassembled WGS sequence"/>
</dbReference>
<feature type="transmembrane region" description="Helical" evidence="1">
    <location>
        <begin position="40"/>
        <end position="61"/>
    </location>
</feature>
<gene>
    <name evidence="2" type="ORF">C3942_14240</name>
</gene>